<name>A0A9P3LC18_9APHY</name>
<dbReference type="Proteomes" id="UP000703269">
    <property type="component" value="Unassembled WGS sequence"/>
</dbReference>
<organism evidence="1 2">
    <name type="scientific">Phanerochaete sordida</name>
    <dbReference type="NCBI Taxonomy" id="48140"/>
    <lineage>
        <taxon>Eukaryota</taxon>
        <taxon>Fungi</taxon>
        <taxon>Dikarya</taxon>
        <taxon>Basidiomycota</taxon>
        <taxon>Agaricomycotina</taxon>
        <taxon>Agaricomycetes</taxon>
        <taxon>Polyporales</taxon>
        <taxon>Phanerochaetaceae</taxon>
        <taxon>Phanerochaete</taxon>
    </lineage>
</organism>
<dbReference type="EMBL" id="BPQB01000015">
    <property type="protein sequence ID" value="GJE90056.1"/>
    <property type="molecule type" value="Genomic_DNA"/>
</dbReference>
<protein>
    <recommendedName>
        <fullName evidence="3">F-box domain-containing protein</fullName>
    </recommendedName>
</protein>
<evidence type="ECO:0000313" key="2">
    <source>
        <dbReference type="Proteomes" id="UP000703269"/>
    </source>
</evidence>
<reference evidence="1 2" key="1">
    <citation type="submission" date="2021-08" db="EMBL/GenBank/DDBJ databases">
        <title>Draft Genome Sequence of Phanerochaete sordida strain YK-624.</title>
        <authorList>
            <person name="Mori T."/>
            <person name="Dohra H."/>
            <person name="Suzuki T."/>
            <person name="Kawagishi H."/>
            <person name="Hirai H."/>
        </authorList>
    </citation>
    <scope>NUCLEOTIDE SEQUENCE [LARGE SCALE GENOMIC DNA]</scope>
    <source>
        <strain evidence="1 2">YK-624</strain>
    </source>
</reference>
<dbReference type="Gene3D" id="1.20.1280.50">
    <property type="match status" value="1"/>
</dbReference>
<proteinExistence type="predicted"/>
<accession>A0A9P3LC18</accession>
<dbReference type="OrthoDB" id="2800666at2759"/>
<dbReference type="AlphaFoldDB" id="A0A9P3LC18"/>
<gene>
    <name evidence="1" type="ORF">PsYK624_061790</name>
</gene>
<sequence length="559" mass="62463">MRAKERPSVDVTRPAVDKLPDEIIAEVFLALVDSYDEQIRATTTQKNAGDAYPWLVVTHVCARWRAIALDFPFMWCQILASGNSKRLERLTTFLKRSKNSPITIACSGNRPKLDALDLLARETHRWKEVAGLKVDNMFVEALRGAPLSLPLAERVSISFRDEVLDLGLSRESNPVLDPDLPSLKLLVCTSFPWPVARTWIKPSLLGLKVFGKGNSAAPRPAVAEWVEVLRSLPQLELLILDHAIARSDMADDDYMVEDLESTVELPRLKFLELNAGDTRSLNACAWLARHIQSPWRTRVNIELACRTPLPPDVYLVFFMCLSYRMAHVVHSALGDGRLCDVHIGWCNDQFFLNAVSKDEDTGAADVVLHTAVPSEDTDAPAWRHSAEQLFTDLAGGCDLFYALRLVVHNLGTDPAPWRAFDARHPAEALTLWTEALPAFVSAMEGALRARKTFMPRLAALTVNRFPPSARLPIPRPGVRVGRKTRPVLQRLADVLYAREQAGFPETDVDLHGGEGDCASLQTDEEIMARLRKQTGVLCEHREPGMVMRFGLNMQRGLFD</sequence>
<evidence type="ECO:0008006" key="3">
    <source>
        <dbReference type="Google" id="ProtNLM"/>
    </source>
</evidence>
<comment type="caution">
    <text evidence="1">The sequence shown here is derived from an EMBL/GenBank/DDBJ whole genome shotgun (WGS) entry which is preliminary data.</text>
</comment>
<keyword evidence="2" id="KW-1185">Reference proteome</keyword>
<evidence type="ECO:0000313" key="1">
    <source>
        <dbReference type="EMBL" id="GJE90056.1"/>
    </source>
</evidence>